<protein>
    <submittedName>
        <fullName evidence="2">Uncharacterized protein</fullName>
    </submittedName>
</protein>
<evidence type="ECO:0000313" key="2">
    <source>
        <dbReference type="EMBL" id="JAV71897.1"/>
    </source>
</evidence>
<accession>A0A1Y1LLL8</accession>
<dbReference type="EMBL" id="GEZM01058109">
    <property type="protein sequence ID" value="JAV71897.1"/>
    <property type="molecule type" value="Transcribed_RNA"/>
</dbReference>
<feature type="compositionally biased region" description="Acidic residues" evidence="1">
    <location>
        <begin position="101"/>
        <end position="124"/>
    </location>
</feature>
<proteinExistence type="predicted"/>
<organism evidence="2">
    <name type="scientific">Photinus pyralis</name>
    <name type="common">Common eastern firefly</name>
    <name type="synonym">Lampyris pyralis</name>
    <dbReference type="NCBI Taxonomy" id="7054"/>
    <lineage>
        <taxon>Eukaryota</taxon>
        <taxon>Metazoa</taxon>
        <taxon>Ecdysozoa</taxon>
        <taxon>Arthropoda</taxon>
        <taxon>Hexapoda</taxon>
        <taxon>Insecta</taxon>
        <taxon>Pterygota</taxon>
        <taxon>Neoptera</taxon>
        <taxon>Endopterygota</taxon>
        <taxon>Coleoptera</taxon>
        <taxon>Polyphaga</taxon>
        <taxon>Elateriformia</taxon>
        <taxon>Elateroidea</taxon>
        <taxon>Lampyridae</taxon>
        <taxon>Lampyrinae</taxon>
        <taxon>Photinus</taxon>
    </lineage>
</organism>
<evidence type="ECO:0000256" key="1">
    <source>
        <dbReference type="SAM" id="MobiDB-lite"/>
    </source>
</evidence>
<dbReference type="AlphaFoldDB" id="A0A1Y1LLL8"/>
<sequence length="124" mass="14194">MWMCYAAENWTKAVDAHTAVERLVQELSALVEDAEHEAVYGLGRFCTEEECNDLVKKYSRGIKLCNLFLNGKYCLTCLRRQLCKAGFEGAAEDLKHWDNSDSSDEENEAENEGEEEDNEEQEEC</sequence>
<reference evidence="2" key="1">
    <citation type="journal article" date="2016" name="Sci. Rep.">
        <title>Molecular characterization of firefly nuptial gifts: a multi-omics approach sheds light on postcopulatory sexual selection.</title>
        <authorList>
            <person name="Al-Wathiqui N."/>
            <person name="Fallon T.R."/>
            <person name="South A."/>
            <person name="Weng J.K."/>
            <person name="Lewis S.M."/>
        </authorList>
    </citation>
    <scope>NUCLEOTIDE SEQUENCE</scope>
</reference>
<name>A0A1Y1LLL8_PHOPY</name>
<feature type="region of interest" description="Disordered" evidence="1">
    <location>
        <begin position="94"/>
        <end position="124"/>
    </location>
</feature>